<evidence type="ECO:0000256" key="1">
    <source>
        <dbReference type="SAM" id="MobiDB-lite"/>
    </source>
</evidence>
<feature type="region of interest" description="Disordered" evidence="1">
    <location>
        <begin position="25"/>
        <end position="58"/>
    </location>
</feature>
<comment type="caution">
    <text evidence="2">The sequence shown here is derived from an EMBL/GenBank/DDBJ whole genome shotgun (WGS) entry which is preliminary data.</text>
</comment>
<reference evidence="2 3" key="1">
    <citation type="submission" date="2024-02" db="EMBL/GenBank/DDBJ databases">
        <title>De novo assembly and annotation of 12 fungi associated with fruit tree decline syndrome in Ontario, Canada.</title>
        <authorList>
            <person name="Sulman M."/>
            <person name="Ellouze W."/>
            <person name="Ilyukhin E."/>
        </authorList>
    </citation>
    <scope>NUCLEOTIDE SEQUENCE [LARGE SCALE GENOMIC DNA]</scope>
    <source>
        <strain evidence="2 3">M1-105</strain>
    </source>
</reference>
<organism evidence="2 3">
    <name type="scientific">Neofusicoccum ribis</name>
    <dbReference type="NCBI Taxonomy" id="45134"/>
    <lineage>
        <taxon>Eukaryota</taxon>
        <taxon>Fungi</taxon>
        <taxon>Dikarya</taxon>
        <taxon>Ascomycota</taxon>
        <taxon>Pezizomycotina</taxon>
        <taxon>Dothideomycetes</taxon>
        <taxon>Dothideomycetes incertae sedis</taxon>
        <taxon>Botryosphaeriales</taxon>
        <taxon>Botryosphaeriaceae</taxon>
        <taxon>Neofusicoccum</taxon>
    </lineage>
</organism>
<proteinExistence type="predicted"/>
<name>A0ABR3SB83_9PEZI</name>
<dbReference type="EMBL" id="JAJVDC020000286">
    <property type="protein sequence ID" value="KAL1615975.1"/>
    <property type="molecule type" value="Genomic_DNA"/>
</dbReference>
<evidence type="ECO:0000313" key="2">
    <source>
        <dbReference type="EMBL" id="KAL1615975.1"/>
    </source>
</evidence>
<evidence type="ECO:0000313" key="3">
    <source>
        <dbReference type="Proteomes" id="UP001521116"/>
    </source>
</evidence>
<gene>
    <name evidence="2" type="ORF">SLS56_011604</name>
</gene>
<accession>A0ABR3SB83</accession>
<sequence length="399" mass="44441">MRSVTSARTSKINAAAVALGGTWLNDNCSGSRAGGTADPDRLRSPPSLPLSRPEVDPDPQVTQVFDAIRARWRDATVPPPTPTASLPTPSWACFPLSPDQHQTLQRRIAANEDLERFVNFKLRWDYDPGASELTLRMPSVLHEILIKKLTRRIEGELERLARAHPELSDAIEEIYSSGSATLYLPGKIRRDPDEQFCCGDAYWPTAIIEVSYSQKRKALPAIAESYIRGSGGQIAVVVGFDVEYGLGRRQPSKEAAILLWRVAGFTETNAQGERKECKRVDKTVQVIRTPAGDVVPGYLKMQLCDFLHPSLTNAKVKAAADGLTIQISHAELCAYLEQAEKKRPRKPADVPNVPDDISWHERQETPPEELSDGREQAYRRLEERDGERANAQDDDFYDG</sequence>
<keyword evidence="3" id="KW-1185">Reference proteome</keyword>
<feature type="region of interest" description="Disordered" evidence="1">
    <location>
        <begin position="340"/>
        <end position="399"/>
    </location>
</feature>
<protein>
    <submittedName>
        <fullName evidence="2">Uncharacterized protein</fullName>
    </submittedName>
</protein>
<dbReference type="Proteomes" id="UP001521116">
    <property type="component" value="Unassembled WGS sequence"/>
</dbReference>
<feature type="compositionally biased region" description="Basic and acidic residues" evidence="1">
    <location>
        <begin position="357"/>
        <end position="391"/>
    </location>
</feature>